<dbReference type="PATRIC" id="fig|1227490.4.peg.735"/>
<dbReference type="EMBL" id="AOIQ01000006">
    <property type="protein sequence ID" value="ELZ13902.1"/>
    <property type="molecule type" value="Genomic_DNA"/>
</dbReference>
<feature type="compositionally biased region" description="Low complexity" evidence="1">
    <location>
        <begin position="387"/>
        <end position="399"/>
    </location>
</feature>
<accession>M0BUW7</accession>
<organism evidence="2 3">
    <name type="scientific">Halovivax asiaticus JCM 14624</name>
    <dbReference type="NCBI Taxonomy" id="1227490"/>
    <lineage>
        <taxon>Archaea</taxon>
        <taxon>Methanobacteriati</taxon>
        <taxon>Methanobacteriota</taxon>
        <taxon>Stenosarchaea group</taxon>
        <taxon>Halobacteria</taxon>
        <taxon>Halobacteriales</taxon>
        <taxon>Natrialbaceae</taxon>
        <taxon>Halovivax</taxon>
    </lineage>
</organism>
<feature type="region of interest" description="Disordered" evidence="1">
    <location>
        <begin position="356"/>
        <end position="412"/>
    </location>
</feature>
<name>M0BUW7_9EURY</name>
<evidence type="ECO:0000313" key="3">
    <source>
        <dbReference type="Proteomes" id="UP000011560"/>
    </source>
</evidence>
<sequence>MAIEISPLTDPHGLRLFDSNEQRQLSIRTDRDLSPRAVSTDNFCFPVDTATRIETSSLLFDQRYLVNVHDHTGRSVTKLNDNETYELTDDLQFVGLDGPMKLYCRIPSSGRIELGMKSVRFEFDQSVEIDVGARSLHERPTGRIETPAEPTAMMRAISAATSALKTDSPERSWPTLRGHPPRIELGTNLSIDTENEPIDTDVTIEIPAELEYLFPVAPLSFYLGATVVEGEKPMLLAGDQSFELGGSRSFEDDLSRILQHVFFLDCLVRTEGIYRYKLHEREQVESALSWDLAELYDRSLSRRIQTYLSTPHELIEPYLPRWPLTAHVPPEPESIELLPYIVNELGIVRTTGGTRTSIETSLSEPASARTPLSVDGADVRSASHSPATTSAFTRATTRSQVSRSGTSSKFPVVEPDVTDESIEHAWFGDLAPKSGSKATIEAYRNQLDRESRTQHIDILVVCNDARMLDEHDLLDETYGTRDLLPFDVTSEFGVTTDEFADLLETGGYDFLHYIGHATDDGLECSDGDLDVRSLDSVDLGVFFLNACHSYEQGLALSRRGAFGGVATLGDIINEHAVESGASIARLLNLGFPLRGALEMVSEWTVLGDQYLIVGDGSTDIAQSDGGAPTVVTVESDNSTDLFDISFRHYPAKEFQIGSVTSPTIESIDEVFLLPMTDYRMEVTTDQLQKYVTWTETPVLTESGLEWNMDLGYPRFLKN</sequence>
<comment type="caution">
    <text evidence="2">The sequence shown here is derived from an EMBL/GenBank/DDBJ whole genome shotgun (WGS) entry which is preliminary data.</text>
</comment>
<dbReference type="Proteomes" id="UP000011560">
    <property type="component" value="Unassembled WGS sequence"/>
</dbReference>
<evidence type="ECO:0000313" key="2">
    <source>
        <dbReference type="EMBL" id="ELZ13902.1"/>
    </source>
</evidence>
<proteinExistence type="predicted"/>
<evidence type="ECO:0000256" key="1">
    <source>
        <dbReference type="SAM" id="MobiDB-lite"/>
    </source>
</evidence>
<dbReference type="AlphaFoldDB" id="M0BUW7"/>
<gene>
    <name evidence="2" type="ORF">C479_03616</name>
</gene>
<protein>
    <recommendedName>
        <fullName evidence="4">CHAT domain-containing protein</fullName>
    </recommendedName>
</protein>
<keyword evidence="3" id="KW-1185">Reference proteome</keyword>
<dbReference type="OrthoDB" id="269729at2157"/>
<dbReference type="RefSeq" id="WP_007697923.1">
    <property type="nucleotide sequence ID" value="NZ_AOIQ01000006.1"/>
</dbReference>
<reference evidence="2 3" key="1">
    <citation type="journal article" date="2014" name="PLoS Genet.">
        <title>Phylogenetically driven sequencing of extremely halophilic archaea reveals strategies for static and dynamic osmo-response.</title>
        <authorList>
            <person name="Becker E.A."/>
            <person name="Seitzer P.M."/>
            <person name="Tritt A."/>
            <person name="Larsen D."/>
            <person name="Krusor M."/>
            <person name="Yao A.I."/>
            <person name="Wu D."/>
            <person name="Madern D."/>
            <person name="Eisen J.A."/>
            <person name="Darling A.E."/>
            <person name="Facciotti M.T."/>
        </authorList>
    </citation>
    <scope>NUCLEOTIDE SEQUENCE [LARGE SCALE GENOMIC DNA]</scope>
    <source>
        <strain evidence="2 3">JCM 14624</strain>
    </source>
</reference>
<feature type="compositionally biased region" description="Polar residues" evidence="1">
    <location>
        <begin position="400"/>
        <end position="409"/>
    </location>
</feature>
<evidence type="ECO:0008006" key="4">
    <source>
        <dbReference type="Google" id="ProtNLM"/>
    </source>
</evidence>